<evidence type="ECO:0000313" key="2">
    <source>
        <dbReference type="EMBL" id="MCW4473217.1"/>
    </source>
</evidence>
<evidence type="ECO:0000313" key="3">
    <source>
        <dbReference type="Proteomes" id="UP001209922"/>
    </source>
</evidence>
<sequence>MSEIRKVPASAGAEWLLTGFVLLRKAPRALGLLGVMWGVAALVVMSVSLLHPALATVAQFLLALAGPVFFGGMVWAVREVDQGREARPSHLLQGLHDGRAPHLLVALLPQLGAGLLLGALLLLLLGTSGLQQLGEVMTRLNEMSQSGAQPDPAAIEALVASLPAGRILLWLLLVVATFAAMALALFTLSPQVMFQHRNGLLALRESLRGCLHNLLAMLVFFLLAFVAVFAIYFAVMIVALVAQLIGGQLLALWVAQLLLMAVVMPVLAGAVYAAWKQMFDHGPQTPSSVPQPDNIFAA</sequence>
<comment type="caution">
    <text evidence="2">The sequence shown here is derived from an EMBL/GenBank/DDBJ whole genome shotgun (WGS) entry which is preliminary data.</text>
</comment>
<feature type="transmembrane region" description="Helical" evidence="1">
    <location>
        <begin position="214"/>
        <end position="245"/>
    </location>
</feature>
<reference evidence="2 3" key="1">
    <citation type="submission" date="2022-10" db="EMBL/GenBank/DDBJ databases">
        <title>Xanthomonas sp. H13-6.</title>
        <authorList>
            <person name="Liu X."/>
            <person name="Deng Z."/>
            <person name="Jiang Y."/>
            <person name="Yu T."/>
            <person name="Ai J."/>
        </authorList>
    </citation>
    <scope>NUCLEOTIDE SEQUENCE [LARGE SCALE GENOMIC DNA]</scope>
    <source>
        <strain evidence="2 3">H13-6</strain>
    </source>
</reference>
<feature type="transmembrane region" description="Helical" evidence="1">
    <location>
        <begin position="167"/>
        <end position="188"/>
    </location>
</feature>
<feature type="transmembrane region" description="Helical" evidence="1">
    <location>
        <begin position="251"/>
        <end position="275"/>
    </location>
</feature>
<proteinExistence type="predicted"/>
<dbReference type="Proteomes" id="UP001209922">
    <property type="component" value="Unassembled WGS sequence"/>
</dbReference>
<keyword evidence="1" id="KW-0472">Membrane</keyword>
<accession>A0ABT3JXK2</accession>
<keyword evidence="1" id="KW-1133">Transmembrane helix</keyword>
<evidence type="ECO:0000256" key="1">
    <source>
        <dbReference type="SAM" id="Phobius"/>
    </source>
</evidence>
<name>A0ABT3JXK2_9XANT</name>
<protein>
    <submittedName>
        <fullName evidence="2">BPSS1780 family membrane protein</fullName>
    </submittedName>
</protein>
<dbReference type="InterPro" id="IPR047798">
    <property type="entry name" value="BPSS1780-like"/>
</dbReference>
<keyword evidence="1" id="KW-0812">Transmembrane</keyword>
<feature type="transmembrane region" description="Helical" evidence="1">
    <location>
        <begin position="103"/>
        <end position="125"/>
    </location>
</feature>
<feature type="transmembrane region" description="Helical" evidence="1">
    <location>
        <begin position="57"/>
        <end position="77"/>
    </location>
</feature>
<feature type="transmembrane region" description="Helical" evidence="1">
    <location>
        <begin position="30"/>
        <end position="51"/>
    </location>
</feature>
<dbReference type="NCBIfam" id="NF041043">
    <property type="entry name" value="BPSS1780_fam"/>
    <property type="match status" value="1"/>
</dbReference>
<organism evidence="2 3">
    <name type="scientific">Xanthomonas chitinilytica</name>
    <dbReference type="NCBI Taxonomy" id="2989819"/>
    <lineage>
        <taxon>Bacteria</taxon>
        <taxon>Pseudomonadati</taxon>
        <taxon>Pseudomonadota</taxon>
        <taxon>Gammaproteobacteria</taxon>
        <taxon>Lysobacterales</taxon>
        <taxon>Lysobacteraceae</taxon>
        <taxon>Xanthomonas</taxon>
    </lineage>
</organism>
<gene>
    <name evidence="2" type="ORF">OK345_11960</name>
</gene>
<dbReference type="EMBL" id="JAPCHY010000010">
    <property type="protein sequence ID" value="MCW4473217.1"/>
    <property type="molecule type" value="Genomic_DNA"/>
</dbReference>
<keyword evidence="3" id="KW-1185">Reference proteome</keyword>
<dbReference type="RefSeq" id="WP_265128208.1">
    <property type="nucleotide sequence ID" value="NZ_JAPCHY010000010.1"/>
</dbReference>